<dbReference type="InterPro" id="IPR016171">
    <property type="entry name" value="Vanillyl_alc_oxidase_C-sub2"/>
</dbReference>
<keyword evidence="2" id="KW-0274">FAD</keyword>
<proteinExistence type="predicted"/>
<dbReference type="EMBL" id="JBHLYQ010000228">
    <property type="protein sequence ID" value="MFC0083039.1"/>
    <property type="molecule type" value="Genomic_DNA"/>
</dbReference>
<dbReference type="PANTHER" id="PTHR46568">
    <property type="entry name" value="ALKYLDIHYDROXYACETONEPHOSPHATE SYNTHASE, PEROXISOMAL"/>
    <property type="match status" value="1"/>
</dbReference>
<dbReference type="Proteomes" id="UP001589788">
    <property type="component" value="Unassembled WGS sequence"/>
</dbReference>
<dbReference type="Gene3D" id="3.40.462.40">
    <property type="entry name" value="FAD-linked oxidase, cap domain/gating helix"/>
    <property type="match status" value="1"/>
</dbReference>
<dbReference type="InterPro" id="IPR025650">
    <property type="entry name" value="Alkyl-DHAP_Synthase"/>
</dbReference>
<reference evidence="5 6" key="1">
    <citation type="submission" date="2024-09" db="EMBL/GenBank/DDBJ databases">
        <authorList>
            <person name="Sun Q."/>
            <person name="Mori K."/>
        </authorList>
    </citation>
    <scope>NUCLEOTIDE SEQUENCE [LARGE SCALE GENOMIC DNA]</scope>
    <source>
        <strain evidence="5 6">JCM 15389</strain>
    </source>
</reference>
<organism evidence="5 6">
    <name type="scientific">Aciditerrimonas ferrireducens</name>
    <dbReference type="NCBI Taxonomy" id="667306"/>
    <lineage>
        <taxon>Bacteria</taxon>
        <taxon>Bacillati</taxon>
        <taxon>Actinomycetota</taxon>
        <taxon>Acidimicrobiia</taxon>
        <taxon>Acidimicrobiales</taxon>
        <taxon>Acidimicrobiaceae</taxon>
        <taxon>Aciditerrimonas</taxon>
    </lineage>
</organism>
<evidence type="ECO:0000256" key="2">
    <source>
        <dbReference type="ARBA" id="ARBA00022827"/>
    </source>
</evidence>
<sequence length="250" mass="25951">GATPAVLRLYDPAESARHFGAEQVDPAEACLVVLDEAEPALLEATATLLDQAVGAAGGQPGDPAWVEHWLASRNDVSALVPLVQAGLVVDTVEVAAPWAALPALYQAARDAVAAVPGTLVCSAHQSHAYPDGACLYFTFAGKAPEPAPAHPDAWAEAYYQACWEAVMVETIRAGGALSHHHGVGLHRGQFLGAAPGVDLGLLQAVKQALDPRGICNPGKLGLASPFGEVAWPPGRHPDAPFDPTSPRRQP</sequence>
<accession>A0ABV6C9S1</accession>
<dbReference type="RefSeq" id="WP_377790778.1">
    <property type="nucleotide sequence ID" value="NZ_JBHLYQ010000228.1"/>
</dbReference>
<name>A0ABV6C9S1_9ACTN</name>
<protein>
    <submittedName>
        <fullName evidence="5">FAD-linked oxidase C-terminal domain-containing protein</fullName>
    </submittedName>
</protein>
<feature type="domain" description="FAD-binding oxidoreductase/transferase type 4 C-terminal" evidence="4">
    <location>
        <begin position="3"/>
        <end position="220"/>
    </location>
</feature>
<comment type="caution">
    <text evidence="5">The sequence shown here is derived from an EMBL/GenBank/DDBJ whole genome shotgun (WGS) entry which is preliminary data.</text>
</comment>
<evidence type="ECO:0000256" key="1">
    <source>
        <dbReference type="ARBA" id="ARBA00022630"/>
    </source>
</evidence>
<keyword evidence="1" id="KW-0285">Flavoprotein</keyword>
<dbReference type="Gene3D" id="1.10.45.10">
    <property type="entry name" value="Vanillyl-alcohol Oxidase, Chain A, domain 4"/>
    <property type="match status" value="1"/>
</dbReference>
<dbReference type="InterPro" id="IPR004113">
    <property type="entry name" value="FAD-bd_oxidored_4_C"/>
</dbReference>
<evidence type="ECO:0000259" key="4">
    <source>
        <dbReference type="Pfam" id="PF02913"/>
    </source>
</evidence>
<dbReference type="PANTHER" id="PTHR46568:SF1">
    <property type="entry name" value="ALKYLDIHYDROXYACETONEPHOSPHATE SYNTHASE, PEROXISOMAL"/>
    <property type="match status" value="1"/>
</dbReference>
<feature type="non-terminal residue" evidence="5">
    <location>
        <position position="1"/>
    </location>
</feature>
<evidence type="ECO:0000256" key="3">
    <source>
        <dbReference type="SAM" id="MobiDB-lite"/>
    </source>
</evidence>
<evidence type="ECO:0000313" key="6">
    <source>
        <dbReference type="Proteomes" id="UP001589788"/>
    </source>
</evidence>
<gene>
    <name evidence="5" type="ORF">ACFFRE_12965</name>
</gene>
<dbReference type="InterPro" id="IPR016164">
    <property type="entry name" value="FAD-linked_Oxase-like_C"/>
</dbReference>
<feature type="region of interest" description="Disordered" evidence="3">
    <location>
        <begin position="229"/>
        <end position="250"/>
    </location>
</feature>
<dbReference type="SUPFAM" id="SSF55103">
    <property type="entry name" value="FAD-linked oxidases, C-terminal domain"/>
    <property type="match status" value="1"/>
</dbReference>
<evidence type="ECO:0000313" key="5">
    <source>
        <dbReference type="EMBL" id="MFC0083039.1"/>
    </source>
</evidence>
<dbReference type="Pfam" id="PF02913">
    <property type="entry name" value="FAD-oxidase_C"/>
    <property type="match status" value="1"/>
</dbReference>
<keyword evidence="6" id="KW-1185">Reference proteome</keyword>